<evidence type="ECO:0000313" key="2">
    <source>
        <dbReference type="Proteomes" id="UP000003980"/>
    </source>
</evidence>
<organism evidence="1 2">
    <name type="scientific">Metallosphaera yellowstonensis MK1</name>
    <dbReference type="NCBI Taxonomy" id="671065"/>
    <lineage>
        <taxon>Archaea</taxon>
        <taxon>Thermoproteota</taxon>
        <taxon>Thermoprotei</taxon>
        <taxon>Sulfolobales</taxon>
        <taxon>Sulfolobaceae</taxon>
        <taxon>Metallosphaera</taxon>
    </lineage>
</organism>
<dbReference type="HOGENOM" id="CLU_867721_0_0_2"/>
<dbReference type="EMBL" id="JH597770">
    <property type="protein sequence ID" value="EHP68180.1"/>
    <property type="molecule type" value="Genomic_DNA"/>
</dbReference>
<dbReference type="RefSeq" id="WP_009074346.1">
    <property type="nucleotide sequence ID" value="NZ_JH597770.1"/>
</dbReference>
<dbReference type="AlphaFoldDB" id="H2C7Q4"/>
<dbReference type="OrthoDB" id="33875at2157"/>
<name>H2C7Q4_9CREN</name>
<evidence type="ECO:0000313" key="1">
    <source>
        <dbReference type="EMBL" id="EHP68180.1"/>
    </source>
</evidence>
<sequence length="345" mass="40157">MSFFRKREEKNVLHIDHLNPMMKRAIKTLIDSGVPEVARLYGFRYLIPRLGEPMFVPLGRLDDDFKDVFEAFNRILEEVNEVKFRGMETYRLWYPTAEEIEHFRFTFYSIVSQEGGMKVGIGANPLASLDQDLFKLGGVEEYVVNKKVLILTPALVGQAVNSQSVLSKAKNVNLLDIVSERRGEIIESFLWLNKSFHDKYDKDRDYDVELSRMYMQRLFDVISKIASGKLVKSPSEYETVLLPLFIFPKRRIVGNVSVMEAWNFNEEFAEMLRQARFHDVEVTPVIYNYEVINELVDNYAPRAENLVILTDQKSPLLERLDFLSWTKGYKVIKDGEFTKILQPAK</sequence>
<accession>H2C7Q4</accession>
<reference evidence="1 2" key="1">
    <citation type="submission" date="2012-01" db="EMBL/GenBank/DDBJ databases">
        <title>Improved High-Quality Draft sequence of Metallosphaera yellowstonensis MK1.</title>
        <authorList>
            <consortium name="US DOE Joint Genome Institute"/>
            <person name="Lucas S."/>
            <person name="Han J."/>
            <person name="Cheng J.-F."/>
            <person name="Goodwin L."/>
            <person name="Pitluck S."/>
            <person name="Peters L."/>
            <person name="Teshima H."/>
            <person name="Detter J.C."/>
            <person name="Han C."/>
            <person name="Tapia R."/>
            <person name="Land M."/>
            <person name="Hauser L."/>
            <person name="Kyrpides N."/>
            <person name="Kozubal M."/>
            <person name="Macur R.E."/>
            <person name="Jay Z."/>
            <person name="Inskeep W."/>
            <person name="Woyke T."/>
        </authorList>
    </citation>
    <scope>NUCLEOTIDE SEQUENCE [LARGE SCALE GENOMIC DNA]</scope>
    <source>
        <strain evidence="1 2">MK1</strain>
    </source>
</reference>
<gene>
    <name evidence="1" type="ORF">MetMK1DRAFT_00026030</name>
</gene>
<proteinExistence type="predicted"/>
<protein>
    <submittedName>
        <fullName evidence="1">Uncharacterized protein</fullName>
    </submittedName>
</protein>
<dbReference type="Proteomes" id="UP000003980">
    <property type="component" value="Unassembled WGS sequence"/>
</dbReference>
<dbReference type="eggNOG" id="arCOG05922">
    <property type="taxonomic scope" value="Archaea"/>
</dbReference>
<keyword evidence="2" id="KW-1185">Reference proteome</keyword>